<dbReference type="AlphaFoldDB" id="A0A1I2NGK7"/>
<protein>
    <submittedName>
        <fullName evidence="2">Uncharacterized protein</fullName>
    </submittedName>
</protein>
<keyword evidence="1" id="KW-0812">Transmembrane</keyword>
<dbReference type="EMBL" id="FOPC01000001">
    <property type="protein sequence ID" value="SFG01989.1"/>
    <property type="molecule type" value="Genomic_DNA"/>
</dbReference>
<name>A0A1I2NGK7_9BACT</name>
<dbReference type="OrthoDB" id="828089at2"/>
<reference evidence="3" key="1">
    <citation type="submission" date="2016-10" db="EMBL/GenBank/DDBJ databases">
        <authorList>
            <person name="Varghese N."/>
            <person name="Submissions S."/>
        </authorList>
    </citation>
    <scope>NUCLEOTIDE SEQUENCE [LARGE SCALE GENOMIC DNA]</scope>
    <source>
        <strain evidence="3">DSM 19315</strain>
    </source>
</reference>
<evidence type="ECO:0000256" key="1">
    <source>
        <dbReference type="SAM" id="Phobius"/>
    </source>
</evidence>
<evidence type="ECO:0000313" key="3">
    <source>
        <dbReference type="Proteomes" id="UP000199642"/>
    </source>
</evidence>
<dbReference type="Proteomes" id="UP000199642">
    <property type="component" value="Unassembled WGS sequence"/>
</dbReference>
<keyword evidence="1" id="KW-0472">Membrane</keyword>
<accession>A0A1I2NGK7</accession>
<organism evidence="2 3">
    <name type="scientific">Algoriphagus hitonicola</name>
    <dbReference type="NCBI Taxonomy" id="435880"/>
    <lineage>
        <taxon>Bacteria</taxon>
        <taxon>Pseudomonadati</taxon>
        <taxon>Bacteroidota</taxon>
        <taxon>Cytophagia</taxon>
        <taxon>Cytophagales</taxon>
        <taxon>Cyclobacteriaceae</taxon>
        <taxon>Algoriphagus</taxon>
    </lineage>
</organism>
<evidence type="ECO:0000313" key="2">
    <source>
        <dbReference type="EMBL" id="SFG01989.1"/>
    </source>
</evidence>
<gene>
    <name evidence="2" type="ORF">SAMN04487988_10161</name>
</gene>
<sequence>MNDRLKNEHDPLFKWIQEASPKSPHEDILRSVMSRLEEKKSITTYEPIISKKQWGMIASIFAVVILLSFFQSPIESIWTKMFVEFPELTLPSISFSFATPSLPEFVKTGIMMQATLAFITLSVAVILIKNKLSEMR</sequence>
<keyword evidence="1" id="KW-1133">Transmembrane helix</keyword>
<feature type="transmembrane region" description="Helical" evidence="1">
    <location>
        <begin position="54"/>
        <end position="74"/>
    </location>
</feature>
<feature type="transmembrane region" description="Helical" evidence="1">
    <location>
        <begin position="110"/>
        <end position="128"/>
    </location>
</feature>
<proteinExistence type="predicted"/>
<dbReference type="STRING" id="435880.SAMN04487988_10161"/>
<keyword evidence="3" id="KW-1185">Reference proteome</keyword>
<dbReference type="RefSeq" id="WP_092788250.1">
    <property type="nucleotide sequence ID" value="NZ_FOPC01000001.1"/>
</dbReference>